<evidence type="ECO:0000313" key="2">
    <source>
        <dbReference type="Proteomes" id="UP000188268"/>
    </source>
</evidence>
<dbReference type="Proteomes" id="UP000188268">
    <property type="component" value="Unassembled WGS sequence"/>
</dbReference>
<comment type="caution">
    <text evidence="1">The sequence shown here is derived from an EMBL/GenBank/DDBJ whole genome shotgun (WGS) entry which is preliminary data.</text>
</comment>
<sequence length="46" mass="5241">MDFRCGYGSDSRYPRGTIYHCSESATDSSFTIQIRSVSIYNYPNPP</sequence>
<protein>
    <submittedName>
        <fullName evidence="1">Uncharacterized protein</fullName>
    </submittedName>
</protein>
<proteinExistence type="predicted"/>
<organism evidence="1 2">
    <name type="scientific">Corchorus capsularis</name>
    <name type="common">Jute</name>
    <dbReference type="NCBI Taxonomy" id="210143"/>
    <lineage>
        <taxon>Eukaryota</taxon>
        <taxon>Viridiplantae</taxon>
        <taxon>Streptophyta</taxon>
        <taxon>Embryophyta</taxon>
        <taxon>Tracheophyta</taxon>
        <taxon>Spermatophyta</taxon>
        <taxon>Magnoliopsida</taxon>
        <taxon>eudicotyledons</taxon>
        <taxon>Gunneridae</taxon>
        <taxon>Pentapetalae</taxon>
        <taxon>rosids</taxon>
        <taxon>malvids</taxon>
        <taxon>Malvales</taxon>
        <taxon>Malvaceae</taxon>
        <taxon>Grewioideae</taxon>
        <taxon>Apeibeae</taxon>
        <taxon>Corchorus</taxon>
    </lineage>
</organism>
<name>A0A1R3IWF9_COCAP</name>
<dbReference type="AlphaFoldDB" id="A0A1R3IWF9"/>
<evidence type="ECO:0000313" key="1">
    <source>
        <dbReference type="EMBL" id="OMO86919.1"/>
    </source>
</evidence>
<dbReference type="Gramene" id="OMO86919">
    <property type="protein sequence ID" value="OMO86919"/>
    <property type="gene ID" value="CCACVL1_09385"/>
</dbReference>
<accession>A0A1R3IWF9</accession>
<keyword evidence="2" id="KW-1185">Reference proteome</keyword>
<reference evidence="1 2" key="1">
    <citation type="submission" date="2013-09" db="EMBL/GenBank/DDBJ databases">
        <title>Corchorus capsularis genome sequencing.</title>
        <authorList>
            <person name="Alam M."/>
            <person name="Haque M.S."/>
            <person name="Islam M.S."/>
            <person name="Emdad E.M."/>
            <person name="Islam M.M."/>
            <person name="Ahmed B."/>
            <person name="Halim A."/>
            <person name="Hossen Q.M.M."/>
            <person name="Hossain M.Z."/>
            <person name="Ahmed R."/>
            <person name="Khan M.M."/>
            <person name="Islam R."/>
            <person name="Rashid M.M."/>
            <person name="Khan S.A."/>
            <person name="Rahman M.S."/>
            <person name="Alam M."/>
        </authorList>
    </citation>
    <scope>NUCLEOTIDE SEQUENCE [LARGE SCALE GENOMIC DNA]</scope>
    <source>
        <strain evidence="2">cv. CVL-1</strain>
        <tissue evidence="1">Whole seedling</tissue>
    </source>
</reference>
<gene>
    <name evidence="1" type="ORF">CCACVL1_09385</name>
</gene>
<dbReference type="EMBL" id="AWWV01009365">
    <property type="protein sequence ID" value="OMO86919.1"/>
    <property type="molecule type" value="Genomic_DNA"/>
</dbReference>